<protein>
    <submittedName>
        <fullName evidence="2">Cupin domain-containing protein</fullName>
    </submittedName>
</protein>
<dbReference type="Proteomes" id="UP000293342">
    <property type="component" value="Unassembled WGS sequence"/>
</dbReference>
<dbReference type="AlphaFoldDB" id="A0A4R0K4Z8"/>
<dbReference type="RefSeq" id="WP_131514556.1">
    <property type="nucleotide sequence ID" value="NZ_SJKD01000003.1"/>
</dbReference>
<dbReference type="EMBL" id="SJKD01000003">
    <property type="protein sequence ID" value="TCC50045.1"/>
    <property type="molecule type" value="Genomic_DNA"/>
</dbReference>
<evidence type="ECO:0000313" key="2">
    <source>
        <dbReference type="EMBL" id="TCC50045.1"/>
    </source>
</evidence>
<feature type="domain" description="Cupin type-2" evidence="1">
    <location>
        <begin position="37"/>
        <end position="103"/>
    </location>
</feature>
<reference evidence="2 3" key="1">
    <citation type="submission" date="2019-02" db="EMBL/GenBank/DDBJ databases">
        <title>Kribbella capetownensis sp. nov. and Kribbella speibonae sp. nov., isolated from soil.</title>
        <authorList>
            <person name="Curtis S.M."/>
            <person name="Norton I."/>
            <person name="Everest G.J."/>
            <person name="Meyers P.R."/>
        </authorList>
    </citation>
    <scope>NUCLEOTIDE SEQUENCE [LARGE SCALE GENOMIC DNA]</scope>
    <source>
        <strain evidence="2 3">YM53</strain>
    </source>
</reference>
<dbReference type="OrthoDB" id="3296127at2"/>
<accession>A0A4R0K4Z8</accession>
<gene>
    <name evidence="2" type="ORF">E0H75_17290</name>
</gene>
<proteinExistence type="predicted"/>
<sequence length="117" mass="13022">MRTFDLSTGDDQYVKDLRVVRWEQYGLERDLPFQAMWYSVPPGSESPVDQHPELELSVVVAGTAYVVVGGREHVVPQGNAFLLSSTEAHVVQNRSADTELTVFSAYWMPITAEPGHG</sequence>
<comment type="caution">
    <text evidence="2">The sequence shown here is derived from an EMBL/GenBank/DDBJ whole genome shotgun (WGS) entry which is preliminary data.</text>
</comment>
<evidence type="ECO:0000313" key="3">
    <source>
        <dbReference type="Proteomes" id="UP000293342"/>
    </source>
</evidence>
<organism evidence="2 3">
    <name type="scientific">Kribbella capetownensis</name>
    <dbReference type="NCBI Taxonomy" id="1572659"/>
    <lineage>
        <taxon>Bacteria</taxon>
        <taxon>Bacillati</taxon>
        <taxon>Actinomycetota</taxon>
        <taxon>Actinomycetes</taxon>
        <taxon>Propionibacteriales</taxon>
        <taxon>Kribbellaceae</taxon>
        <taxon>Kribbella</taxon>
    </lineage>
</organism>
<dbReference type="InterPro" id="IPR011051">
    <property type="entry name" value="RmlC_Cupin_sf"/>
</dbReference>
<keyword evidence="3" id="KW-1185">Reference proteome</keyword>
<evidence type="ECO:0000259" key="1">
    <source>
        <dbReference type="Pfam" id="PF07883"/>
    </source>
</evidence>
<dbReference type="InterPro" id="IPR014710">
    <property type="entry name" value="RmlC-like_jellyroll"/>
</dbReference>
<dbReference type="Pfam" id="PF07883">
    <property type="entry name" value="Cupin_2"/>
    <property type="match status" value="1"/>
</dbReference>
<dbReference type="Gene3D" id="2.60.120.10">
    <property type="entry name" value="Jelly Rolls"/>
    <property type="match status" value="1"/>
</dbReference>
<dbReference type="InterPro" id="IPR013096">
    <property type="entry name" value="Cupin_2"/>
</dbReference>
<name>A0A4R0K4Z8_9ACTN</name>
<dbReference type="SUPFAM" id="SSF51182">
    <property type="entry name" value="RmlC-like cupins"/>
    <property type="match status" value="1"/>
</dbReference>